<comment type="cofactor">
    <cofactor evidence="1">
        <name>pyridoxal 5'-phosphate</name>
        <dbReference type="ChEBI" id="CHEBI:597326"/>
    </cofactor>
</comment>
<protein>
    <submittedName>
        <fullName evidence="4">Sphingosine phosphate lyase</fullName>
    </submittedName>
</protein>
<reference evidence="4 5" key="1">
    <citation type="journal article" date="2013" name="Curr. Biol.">
        <title>The Genome of the Foraminiferan Reticulomyxa filosa.</title>
        <authorList>
            <person name="Glockner G."/>
            <person name="Hulsmann N."/>
            <person name="Schleicher M."/>
            <person name="Noegel A.A."/>
            <person name="Eichinger L."/>
            <person name="Gallinger C."/>
            <person name="Pawlowski J."/>
            <person name="Sierra R."/>
            <person name="Euteneuer U."/>
            <person name="Pillet L."/>
            <person name="Moustafa A."/>
            <person name="Platzer M."/>
            <person name="Groth M."/>
            <person name="Szafranski K."/>
            <person name="Schliwa M."/>
        </authorList>
    </citation>
    <scope>NUCLEOTIDE SEQUENCE [LARGE SCALE GENOMIC DNA]</scope>
</reference>
<dbReference type="GO" id="GO:0030149">
    <property type="term" value="P:sphingolipid catabolic process"/>
    <property type="evidence" value="ECO:0007669"/>
    <property type="project" value="TreeGrafter"/>
</dbReference>
<gene>
    <name evidence="4" type="ORF">RFI_18301</name>
</gene>
<dbReference type="PANTHER" id="PTHR42735:SF6">
    <property type="entry name" value="SPHINGOSINE-1-PHOSPHATE LYASE 1"/>
    <property type="match status" value="1"/>
</dbReference>
<dbReference type="InterPro" id="IPR015422">
    <property type="entry name" value="PyrdxlP-dep_Trfase_small"/>
</dbReference>
<dbReference type="GO" id="GO:0008117">
    <property type="term" value="F:sphinganine-1-phosphate aldolase activity"/>
    <property type="evidence" value="ECO:0007669"/>
    <property type="project" value="TreeGrafter"/>
</dbReference>
<comment type="caution">
    <text evidence="4">The sequence shown here is derived from an EMBL/GenBank/DDBJ whole genome shotgun (WGS) entry which is preliminary data.</text>
</comment>
<evidence type="ECO:0000313" key="5">
    <source>
        <dbReference type="Proteomes" id="UP000023152"/>
    </source>
</evidence>
<organism evidence="4 5">
    <name type="scientific">Reticulomyxa filosa</name>
    <dbReference type="NCBI Taxonomy" id="46433"/>
    <lineage>
        <taxon>Eukaryota</taxon>
        <taxon>Sar</taxon>
        <taxon>Rhizaria</taxon>
        <taxon>Retaria</taxon>
        <taxon>Foraminifera</taxon>
        <taxon>Monothalamids</taxon>
        <taxon>Reticulomyxidae</taxon>
        <taxon>Reticulomyxa</taxon>
    </lineage>
</organism>
<evidence type="ECO:0000313" key="4">
    <source>
        <dbReference type="EMBL" id="ETO18942.1"/>
    </source>
</evidence>
<dbReference type="OrthoDB" id="10254570at2759"/>
<proteinExistence type="predicted"/>
<dbReference type="InterPro" id="IPR050477">
    <property type="entry name" value="GrpII_AminoAcid_Decarb"/>
</dbReference>
<evidence type="ECO:0000256" key="3">
    <source>
        <dbReference type="ARBA" id="ARBA00023239"/>
    </source>
</evidence>
<name>X6N0U9_RETFI</name>
<dbReference type="Proteomes" id="UP000023152">
    <property type="component" value="Unassembled WGS sequence"/>
</dbReference>
<dbReference type="Gene3D" id="3.40.640.10">
    <property type="entry name" value="Type I PLP-dependent aspartate aminotransferase-like (Major domain)"/>
    <property type="match status" value="1"/>
</dbReference>
<dbReference type="GO" id="GO:0016020">
    <property type="term" value="C:membrane"/>
    <property type="evidence" value="ECO:0007669"/>
    <property type="project" value="GOC"/>
</dbReference>
<feature type="non-terminal residue" evidence="4">
    <location>
        <position position="159"/>
    </location>
</feature>
<dbReference type="GO" id="GO:0005783">
    <property type="term" value="C:endoplasmic reticulum"/>
    <property type="evidence" value="ECO:0007669"/>
    <property type="project" value="TreeGrafter"/>
</dbReference>
<sequence length="159" mass="18269">MCDSKKKKQKCKKKKGIKRTLLWIGISAYQAYKPSGVSEELKNIKNKIRHGLIPEEIDKLERNEEIPQQGVDPKALLRQMQEWSNFEMAKWDGNKKIVSGAVYHGGKDLQQCMNEAYGLFSLSNPLHPDLFPYVRKMEAEIIAMSVSYFHGDPRQQCGL</sequence>
<accession>X6N0U9</accession>
<dbReference type="EMBL" id="ASPP01014215">
    <property type="protein sequence ID" value="ETO18942.1"/>
    <property type="molecule type" value="Genomic_DNA"/>
</dbReference>
<evidence type="ECO:0000256" key="1">
    <source>
        <dbReference type="ARBA" id="ARBA00001933"/>
    </source>
</evidence>
<keyword evidence="2" id="KW-0663">Pyridoxal phosphate</keyword>
<dbReference type="PANTHER" id="PTHR42735">
    <property type="match status" value="1"/>
</dbReference>
<dbReference type="AlphaFoldDB" id="X6N0U9"/>
<keyword evidence="5" id="KW-1185">Reference proteome</keyword>
<dbReference type="Gene3D" id="3.90.1150.10">
    <property type="entry name" value="Aspartate Aminotransferase, domain 1"/>
    <property type="match status" value="1"/>
</dbReference>
<keyword evidence="3 4" id="KW-0456">Lyase</keyword>
<dbReference type="InterPro" id="IPR015424">
    <property type="entry name" value="PyrdxlP-dep_Trfase"/>
</dbReference>
<dbReference type="InterPro" id="IPR015421">
    <property type="entry name" value="PyrdxlP-dep_Trfase_major"/>
</dbReference>
<evidence type="ECO:0000256" key="2">
    <source>
        <dbReference type="ARBA" id="ARBA00022898"/>
    </source>
</evidence>
<dbReference type="SUPFAM" id="SSF53383">
    <property type="entry name" value="PLP-dependent transferases"/>
    <property type="match status" value="1"/>
</dbReference>